<dbReference type="KEGG" id="hrr:HZS55_12145"/>
<evidence type="ECO:0000313" key="1">
    <source>
        <dbReference type="EMBL" id="QLH78004.1"/>
    </source>
</evidence>
<gene>
    <name evidence="1" type="ORF">HZS55_12145</name>
</gene>
<proteinExistence type="predicted"/>
<evidence type="ECO:0000313" key="2">
    <source>
        <dbReference type="Proteomes" id="UP000509667"/>
    </source>
</evidence>
<keyword evidence="2" id="KW-1185">Reference proteome</keyword>
<dbReference type="Proteomes" id="UP000509667">
    <property type="component" value="Chromosome"/>
</dbReference>
<organism evidence="1 2">
    <name type="scientific">Halosimplex rubrum</name>
    <dbReference type="NCBI Taxonomy" id="869889"/>
    <lineage>
        <taxon>Archaea</taxon>
        <taxon>Methanobacteriati</taxon>
        <taxon>Methanobacteriota</taxon>
        <taxon>Stenosarchaea group</taxon>
        <taxon>Halobacteria</taxon>
        <taxon>Halobacteriales</taxon>
        <taxon>Haloarculaceae</taxon>
        <taxon>Halosimplex</taxon>
    </lineage>
</organism>
<dbReference type="RefSeq" id="WP_179907926.1">
    <property type="nucleotide sequence ID" value="NZ_CP058910.1"/>
</dbReference>
<accession>A0A7D5P4E9</accession>
<dbReference type="AlphaFoldDB" id="A0A7D5P4E9"/>
<sequence length="140" mass="15308">MATKSIETVKMSRNIYRTGMSIEEGTANQIINELNEERVTTIEFLGAMSKEDKAITRIGALGDDYVVLLSTVEEPEVGLEPVSMIVPLEIGFEAVATSLIETGKIAKLHNDVITVKIQDGPLANNLRRALNHAQSVNVEE</sequence>
<name>A0A7D5P4E9_9EURY</name>
<dbReference type="GeneID" id="56078626"/>
<dbReference type="EMBL" id="CP058910">
    <property type="protein sequence ID" value="QLH78004.1"/>
    <property type="molecule type" value="Genomic_DNA"/>
</dbReference>
<protein>
    <submittedName>
        <fullName evidence="1">Uncharacterized protein</fullName>
    </submittedName>
</protein>
<reference evidence="1 2" key="1">
    <citation type="submission" date="2020-07" db="EMBL/GenBank/DDBJ databases">
        <title>Halosimplex pelagicum sp. nov. and Halosimplex rubrum sp. nov., isolated from salted brown alga Laminaria, and emended description of the genus Halosimplex.</title>
        <authorList>
            <person name="Cui H."/>
        </authorList>
    </citation>
    <scope>NUCLEOTIDE SEQUENCE [LARGE SCALE GENOMIC DNA]</scope>
    <source>
        <strain evidence="1 2">R27</strain>
    </source>
</reference>